<reference evidence="3" key="1">
    <citation type="submission" date="2021-07" db="EMBL/GenBank/DDBJ databases">
        <authorList>
            <person name="Durling M."/>
        </authorList>
    </citation>
    <scope>NUCLEOTIDE SEQUENCE</scope>
</reference>
<dbReference type="OrthoDB" id="10461030at2759"/>
<feature type="compositionally biased region" description="Pro residues" evidence="1">
    <location>
        <begin position="154"/>
        <end position="170"/>
    </location>
</feature>
<evidence type="ECO:0000313" key="4">
    <source>
        <dbReference type="Proteomes" id="UP000701801"/>
    </source>
</evidence>
<dbReference type="EMBL" id="CAJVRM010000390">
    <property type="protein sequence ID" value="CAG8980477.1"/>
    <property type="molecule type" value="Genomic_DNA"/>
</dbReference>
<feature type="compositionally biased region" description="Polar residues" evidence="1">
    <location>
        <begin position="123"/>
        <end position="146"/>
    </location>
</feature>
<keyword evidence="2" id="KW-0732">Signal</keyword>
<evidence type="ECO:0000313" key="3">
    <source>
        <dbReference type="EMBL" id="CAG8980477.1"/>
    </source>
</evidence>
<evidence type="ECO:0000256" key="2">
    <source>
        <dbReference type="SAM" id="SignalP"/>
    </source>
</evidence>
<gene>
    <name evidence="3" type="ORF">HYALB_00013598</name>
</gene>
<feature type="signal peptide" evidence="2">
    <location>
        <begin position="1"/>
        <end position="19"/>
    </location>
</feature>
<sequence>MLVLNFLASVAVLLPLVSGAPISIKKATPSNQQACHCPKHANVNPKSLTKRILGLNLGTDMLTDNMLAVMGKGAKHKHTHAHVTLLQINVPGGCCGGRKSAPGSPMSEKVPDSPFDTPKSDKASNSPFDNPKSDSTSMTAPQPQSISMSKSVPKPKPVPVPGPKPVPEPKPVSSAPWNWPVAQPKQKMDKRAGVAEFIGGNILGKLGKSTASQHTYFTLPHALGGVRKQKQPKAPKPKKEPKQKQKVNGNQ</sequence>
<accession>A0A9N9QAH3</accession>
<evidence type="ECO:0000256" key="1">
    <source>
        <dbReference type="SAM" id="MobiDB-lite"/>
    </source>
</evidence>
<protein>
    <recommendedName>
        <fullName evidence="5">Secreted protein</fullName>
    </recommendedName>
</protein>
<dbReference type="Proteomes" id="UP000701801">
    <property type="component" value="Unassembled WGS sequence"/>
</dbReference>
<feature type="compositionally biased region" description="Basic residues" evidence="1">
    <location>
        <begin position="227"/>
        <end position="236"/>
    </location>
</feature>
<name>A0A9N9QAH3_9HELO</name>
<feature type="region of interest" description="Disordered" evidence="1">
    <location>
        <begin position="97"/>
        <end position="190"/>
    </location>
</feature>
<comment type="caution">
    <text evidence="3">The sequence shown here is derived from an EMBL/GenBank/DDBJ whole genome shotgun (WGS) entry which is preliminary data.</text>
</comment>
<dbReference type="AlphaFoldDB" id="A0A9N9QAH3"/>
<keyword evidence="4" id="KW-1185">Reference proteome</keyword>
<feature type="region of interest" description="Disordered" evidence="1">
    <location>
        <begin position="221"/>
        <end position="251"/>
    </location>
</feature>
<organism evidence="3 4">
    <name type="scientific">Hymenoscyphus albidus</name>
    <dbReference type="NCBI Taxonomy" id="595503"/>
    <lineage>
        <taxon>Eukaryota</taxon>
        <taxon>Fungi</taxon>
        <taxon>Dikarya</taxon>
        <taxon>Ascomycota</taxon>
        <taxon>Pezizomycotina</taxon>
        <taxon>Leotiomycetes</taxon>
        <taxon>Helotiales</taxon>
        <taxon>Helotiaceae</taxon>
        <taxon>Hymenoscyphus</taxon>
    </lineage>
</organism>
<evidence type="ECO:0008006" key="5">
    <source>
        <dbReference type="Google" id="ProtNLM"/>
    </source>
</evidence>
<feature type="chain" id="PRO_5040355171" description="Secreted protein" evidence="2">
    <location>
        <begin position="20"/>
        <end position="251"/>
    </location>
</feature>
<proteinExistence type="predicted"/>